<dbReference type="EMBL" id="RCSS01000518">
    <property type="protein sequence ID" value="RVD91443.1"/>
    <property type="molecule type" value="Genomic_DNA"/>
</dbReference>
<comment type="caution">
    <text evidence="1">The sequence shown here is derived from an EMBL/GenBank/DDBJ whole genome shotgun (WGS) entry which is preliminary data.</text>
</comment>
<proteinExistence type="predicted"/>
<sequence length="224" mass="27115">MQNYHWTETNISSPLSKKIKQKLKEMNYSLTFTEIEGQLFNRMNKKKVNYFLTIKAKKQDSSDIMEMADFTPQSLVEEIKCSNLEDRNSFFEFVKFLENEFMQNNFVYKEESKPFLVYKLSCQKNEFFDFMFNPVFIKKWCDNFKKEDFYFYDNVILKDVCVKEDECVFDVKNGDHFYKCKFVITDDLYLKVFMERRNEFVSLFNALFTKMGGTFGFRFNLINE</sequence>
<dbReference type="OrthoDB" id="10319659at2759"/>
<name>A0A437AJT1_9MICR</name>
<reference evidence="1 2" key="1">
    <citation type="submission" date="2018-10" db="EMBL/GenBank/DDBJ databases">
        <title>Draft genome sequence of the microsporidian Tubulinosema ratisbonensis.</title>
        <authorList>
            <person name="Polonais V."/>
            <person name="Peyretaillade E."/>
            <person name="Niehus S."/>
            <person name="Wawrzyniak I."/>
            <person name="Franchet A."/>
            <person name="Gaspin C."/>
            <person name="Reichstadt M."/>
            <person name="Belser C."/>
            <person name="Labadie K."/>
            <person name="Delbac F."/>
            <person name="Ferrandon D."/>
        </authorList>
    </citation>
    <scope>NUCLEOTIDE SEQUENCE [LARGE SCALE GENOMIC DNA]</scope>
    <source>
        <strain evidence="1 2">Franzen</strain>
    </source>
</reference>
<organism evidence="1 2">
    <name type="scientific">Tubulinosema ratisbonensis</name>
    <dbReference type="NCBI Taxonomy" id="291195"/>
    <lineage>
        <taxon>Eukaryota</taxon>
        <taxon>Fungi</taxon>
        <taxon>Fungi incertae sedis</taxon>
        <taxon>Microsporidia</taxon>
        <taxon>Tubulinosematoidea</taxon>
        <taxon>Tubulinosematidae</taxon>
        <taxon>Tubulinosema</taxon>
    </lineage>
</organism>
<accession>A0A437AJT1</accession>
<dbReference type="VEuPathDB" id="MicrosporidiaDB:TUBRATIS_20960"/>
<dbReference type="AlphaFoldDB" id="A0A437AJT1"/>
<evidence type="ECO:0000313" key="1">
    <source>
        <dbReference type="EMBL" id="RVD91443.1"/>
    </source>
</evidence>
<gene>
    <name evidence="1" type="ORF">TUBRATIS_20960</name>
</gene>
<evidence type="ECO:0000313" key="2">
    <source>
        <dbReference type="Proteomes" id="UP000282876"/>
    </source>
</evidence>
<protein>
    <submittedName>
        <fullName evidence="1">Uncharacterized protein</fullName>
    </submittedName>
</protein>
<keyword evidence="2" id="KW-1185">Reference proteome</keyword>
<dbReference type="Proteomes" id="UP000282876">
    <property type="component" value="Unassembled WGS sequence"/>
</dbReference>